<gene>
    <name evidence="3" type="ORF">PAAG_05578</name>
</gene>
<dbReference type="EMBL" id="KN294006">
    <property type="protein sequence ID" value="EEH34529.2"/>
    <property type="molecule type" value="Genomic_DNA"/>
</dbReference>
<sequence>MLSTAEAIPLDMNVPRLYGVRWILCFSLLANVDKAQIYEGLKLGLAHTIYAIPWIAGNVSTKVDPKGIRSQVVDGSGGVKFLSKDLSGILPSYAELQNKHFPLSKFQTAQLATVAVIPEPPHVYDPISKDRTPLMTGYPVADLARFSETAASAFSTNDALCAFLWQRMTRARNPTEVEEVDINGNSKIKLKMSSLFFSVNRRRRRSPPLPPTYLGNVFLAVTTERLPISILTATDSDSGLCRAAATIRRSLNTINSPNRVPLEIGLVDSQPNPTDYKVAYSGFLGPDISATS</sequence>
<dbReference type="STRING" id="502779.C1H485"/>
<keyword evidence="1" id="KW-0808">Transferase</keyword>
<keyword evidence="4" id="KW-1185">Reference proteome</keyword>
<organism evidence="3 4">
    <name type="scientific">Paracoccidioides lutzii (strain ATCC MYA-826 / Pb01)</name>
    <name type="common">Paracoccidioides brasiliensis</name>
    <dbReference type="NCBI Taxonomy" id="502779"/>
    <lineage>
        <taxon>Eukaryota</taxon>
        <taxon>Fungi</taxon>
        <taxon>Dikarya</taxon>
        <taxon>Ascomycota</taxon>
        <taxon>Pezizomycotina</taxon>
        <taxon>Eurotiomycetes</taxon>
        <taxon>Eurotiomycetidae</taxon>
        <taxon>Onygenales</taxon>
        <taxon>Ajellomycetaceae</taxon>
        <taxon>Paracoccidioides</taxon>
    </lineage>
</organism>
<feature type="domain" description="Trichothecene 3-O-acetyltransferase-like N-terminal" evidence="2">
    <location>
        <begin position="23"/>
        <end position="120"/>
    </location>
</feature>
<dbReference type="GO" id="GO:0016740">
    <property type="term" value="F:transferase activity"/>
    <property type="evidence" value="ECO:0007669"/>
    <property type="project" value="UniProtKB-KW"/>
</dbReference>
<dbReference type="InterPro" id="IPR054710">
    <property type="entry name" value="Tri101-like_N"/>
</dbReference>
<dbReference type="Pfam" id="PF22664">
    <property type="entry name" value="TRI-like_N"/>
    <property type="match status" value="1"/>
</dbReference>
<dbReference type="GeneID" id="9095592"/>
<proteinExistence type="predicted"/>
<dbReference type="HOGENOM" id="CLU_953457_0_0_1"/>
<dbReference type="VEuPathDB" id="FungiDB:PAAG_05578"/>
<dbReference type="Pfam" id="PF02458">
    <property type="entry name" value="Transferase"/>
    <property type="match status" value="1"/>
</dbReference>
<reference evidence="3 4" key="1">
    <citation type="journal article" date="2011" name="PLoS Genet.">
        <title>Comparative genomic analysis of human fungal pathogens causing paracoccidioidomycosis.</title>
        <authorList>
            <person name="Desjardins C.A."/>
            <person name="Champion M.D."/>
            <person name="Holder J.W."/>
            <person name="Muszewska A."/>
            <person name="Goldberg J."/>
            <person name="Bailao A.M."/>
            <person name="Brigido M.M."/>
            <person name="Ferreira M.E."/>
            <person name="Garcia A.M."/>
            <person name="Grynberg M."/>
            <person name="Gujja S."/>
            <person name="Heiman D.I."/>
            <person name="Henn M.R."/>
            <person name="Kodira C.D."/>
            <person name="Leon-Narvaez H."/>
            <person name="Longo L.V."/>
            <person name="Ma L.J."/>
            <person name="Malavazi I."/>
            <person name="Matsuo A.L."/>
            <person name="Morais F.V."/>
            <person name="Pereira M."/>
            <person name="Rodriguez-Brito S."/>
            <person name="Sakthikumar S."/>
            <person name="Salem-Izacc S.M."/>
            <person name="Sykes S.M."/>
            <person name="Teixeira M.M."/>
            <person name="Vallejo M.C."/>
            <person name="Walter M.E."/>
            <person name="Yandava C."/>
            <person name="Young S."/>
            <person name="Zeng Q."/>
            <person name="Zucker J."/>
            <person name="Felipe M.S."/>
            <person name="Goldman G.H."/>
            <person name="Haas B.J."/>
            <person name="McEwen J.G."/>
            <person name="Nino-Vega G."/>
            <person name="Puccia R."/>
            <person name="San-Blas G."/>
            <person name="Soares C.M."/>
            <person name="Birren B.W."/>
            <person name="Cuomo C.A."/>
        </authorList>
    </citation>
    <scope>NUCLEOTIDE SEQUENCE [LARGE SCALE GENOMIC DNA]</scope>
    <source>
        <strain evidence="4">ATCC MYA-826 / Pb01</strain>
    </source>
</reference>
<evidence type="ECO:0000313" key="3">
    <source>
        <dbReference type="EMBL" id="EEH34529.2"/>
    </source>
</evidence>
<dbReference type="RefSeq" id="XP_015699852.1">
    <property type="nucleotide sequence ID" value="XM_015845626.1"/>
</dbReference>
<dbReference type="AlphaFoldDB" id="C1H485"/>
<dbReference type="OrthoDB" id="4196197at2759"/>
<protein>
    <recommendedName>
        <fullName evidence="2">Trichothecene 3-O-acetyltransferase-like N-terminal domain-containing protein</fullName>
    </recommendedName>
</protein>
<evidence type="ECO:0000313" key="4">
    <source>
        <dbReference type="Proteomes" id="UP000002059"/>
    </source>
</evidence>
<dbReference type="KEGG" id="pbl:PAAG_05578"/>
<evidence type="ECO:0000256" key="1">
    <source>
        <dbReference type="ARBA" id="ARBA00022679"/>
    </source>
</evidence>
<dbReference type="Proteomes" id="UP000002059">
    <property type="component" value="Partially assembled WGS sequence"/>
</dbReference>
<accession>C1H485</accession>
<evidence type="ECO:0000259" key="2">
    <source>
        <dbReference type="Pfam" id="PF22664"/>
    </source>
</evidence>
<dbReference type="InterPro" id="IPR023213">
    <property type="entry name" value="CAT-like_dom_sf"/>
</dbReference>
<name>C1H485_PARBA</name>
<dbReference type="Gene3D" id="3.30.559.10">
    <property type="entry name" value="Chloramphenicol acetyltransferase-like domain"/>
    <property type="match status" value="2"/>
</dbReference>